<dbReference type="AlphaFoldDB" id="A0A3R7FY77"/>
<accession>A0A3R7FY77</accession>
<protein>
    <recommendedName>
        <fullName evidence="3">ArsR family transcriptional regulator</fullName>
    </recommendedName>
</protein>
<reference evidence="1 2" key="1">
    <citation type="submission" date="2018-09" db="EMBL/GenBank/DDBJ databases">
        <title>Genomic Encyclopedia of Archaeal and Bacterial Type Strains, Phase II (KMG-II): from individual species to whole genera.</title>
        <authorList>
            <person name="Goeker M."/>
        </authorList>
    </citation>
    <scope>NUCLEOTIDE SEQUENCE [LARGE SCALE GENOMIC DNA]</scope>
    <source>
        <strain evidence="1 2">DSM 13151</strain>
    </source>
</reference>
<evidence type="ECO:0000313" key="2">
    <source>
        <dbReference type="Proteomes" id="UP000283805"/>
    </source>
</evidence>
<comment type="caution">
    <text evidence="1">The sequence shown here is derived from an EMBL/GenBank/DDBJ whole genome shotgun (WGS) entry which is preliminary data.</text>
</comment>
<dbReference type="Proteomes" id="UP000283805">
    <property type="component" value="Unassembled WGS sequence"/>
</dbReference>
<keyword evidence="2" id="KW-1185">Reference proteome</keyword>
<dbReference type="OrthoDB" id="247722at2157"/>
<evidence type="ECO:0000313" key="1">
    <source>
        <dbReference type="EMBL" id="RKD97975.1"/>
    </source>
</evidence>
<dbReference type="EMBL" id="RAPO01000001">
    <property type="protein sequence ID" value="RKD97975.1"/>
    <property type="molecule type" value="Genomic_DNA"/>
</dbReference>
<gene>
    <name evidence="1" type="ORF">ATJ93_0973</name>
</gene>
<evidence type="ECO:0008006" key="3">
    <source>
        <dbReference type="Google" id="ProtNLM"/>
    </source>
</evidence>
<name>A0A3R7FY77_9EURY</name>
<organism evidence="1 2">
    <name type="scientific">Halopiger aswanensis</name>
    <dbReference type="NCBI Taxonomy" id="148449"/>
    <lineage>
        <taxon>Archaea</taxon>
        <taxon>Methanobacteriati</taxon>
        <taxon>Methanobacteriota</taxon>
        <taxon>Stenosarchaea group</taxon>
        <taxon>Halobacteria</taxon>
        <taxon>Halobacteriales</taxon>
        <taxon>Natrialbaceae</taxon>
        <taxon>Halopiger</taxon>
    </lineage>
</organism>
<sequence length="131" mass="14872">MSATRYENGKRVIQNWDRVFEAASAEPRRQLIVSLLDVSSGKSVPLPERAINPNVPVEPEPLRRDLVHRHLPLLADYEFVEWDTDPFVATRGPRFEEVAAVFESLQSSAAALPDSLVVGCQQLEREREFDE</sequence>
<proteinExistence type="predicted"/>
<dbReference type="RefSeq" id="WP_120243450.1">
    <property type="nucleotide sequence ID" value="NZ_RAPO01000001.1"/>
</dbReference>